<feature type="signal peptide" evidence="2">
    <location>
        <begin position="1"/>
        <end position="19"/>
    </location>
</feature>
<organism evidence="4 5">
    <name type="scientific">Lactarius akahatsu</name>
    <dbReference type="NCBI Taxonomy" id="416441"/>
    <lineage>
        <taxon>Eukaryota</taxon>
        <taxon>Fungi</taxon>
        <taxon>Dikarya</taxon>
        <taxon>Basidiomycota</taxon>
        <taxon>Agaricomycotina</taxon>
        <taxon>Agaricomycetes</taxon>
        <taxon>Russulales</taxon>
        <taxon>Russulaceae</taxon>
        <taxon>Lactarius</taxon>
    </lineage>
</organism>
<keyword evidence="1" id="KW-0472">Membrane</keyword>
<evidence type="ECO:0000313" key="4">
    <source>
        <dbReference type="EMBL" id="KAH8977418.1"/>
    </source>
</evidence>
<dbReference type="Proteomes" id="UP001201163">
    <property type="component" value="Unassembled WGS sequence"/>
</dbReference>
<accession>A0AAD4L9K3</accession>
<evidence type="ECO:0000256" key="1">
    <source>
        <dbReference type="SAM" id="Phobius"/>
    </source>
</evidence>
<proteinExistence type="predicted"/>
<dbReference type="InterPro" id="IPR017853">
    <property type="entry name" value="GH"/>
</dbReference>
<keyword evidence="5" id="KW-1185">Reference proteome</keyword>
<evidence type="ECO:0000256" key="2">
    <source>
        <dbReference type="SAM" id="SignalP"/>
    </source>
</evidence>
<comment type="caution">
    <text evidence="4">The sequence shown here is derived from an EMBL/GenBank/DDBJ whole genome shotgun (WGS) entry which is preliminary data.</text>
</comment>
<dbReference type="AlphaFoldDB" id="A0AAD4L9K3"/>
<name>A0AAD4L9K3_9AGAM</name>
<feature type="transmembrane region" description="Helical" evidence="1">
    <location>
        <begin position="636"/>
        <end position="656"/>
    </location>
</feature>
<dbReference type="Pfam" id="PF16862">
    <property type="entry name" value="Glyco_hydro_79C"/>
    <property type="match status" value="1"/>
</dbReference>
<dbReference type="SUPFAM" id="SSF51445">
    <property type="entry name" value="(Trans)glycosidases"/>
    <property type="match status" value="1"/>
</dbReference>
<keyword evidence="1" id="KW-1133">Transmembrane helix</keyword>
<feature type="chain" id="PRO_5042059705" description="Beta-glucuronidase C-terminal domain-containing protein" evidence="2">
    <location>
        <begin position="20"/>
        <end position="660"/>
    </location>
</feature>
<dbReference type="PANTHER" id="PTHR36183">
    <property type="entry name" value="BETA-GLUCURONIDASE"/>
    <property type="match status" value="1"/>
</dbReference>
<dbReference type="InterPro" id="IPR031728">
    <property type="entry name" value="GlcAase_C"/>
</dbReference>
<reference evidence="4" key="1">
    <citation type="submission" date="2022-01" db="EMBL/GenBank/DDBJ databases">
        <title>Comparative genomics reveals a dynamic genome evolution in the ectomycorrhizal milk-cap (Lactarius) mushrooms.</title>
        <authorList>
            <consortium name="DOE Joint Genome Institute"/>
            <person name="Lebreton A."/>
            <person name="Tang N."/>
            <person name="Kuo A."/>
            <person name="LaButti K."/>
            <person name="Drula E."/>
            <person name="Barry K."/>
            <person name="Clum A."/>
            <person name="Lipzen A."/>
            <person name="Mousain D."/>
            <person name="Ng V."/>
            <person name="Wang R."/>
            <person name="Wang X."/>
            <person name="Dai Y."/>
            <person name="Henrissat B."/>
            <person name="Grigoriev I.V."/>
            <person name="Guerin-Laguette A."/>
            <person name="Yu F."/>
            <person name="Martin F.M."/>
        </authorList>
    </citation>
    <scope>NUCLEOTIDE SEQUENCE</scope>
    <source>
        <strain evidence="4">QP</strain>
    </source>
</reference>
<evidence type="ECO:0000259" key="3">
    <source>
        <dbReference type="Pfam" id="PF16862"/>
    </source>
</evidence>
<protein>
    <recommendedName>
        <fullName evidence="3">Beta-glucuronidase C-terminal domain-containing protein</fullName>
    </recommendedName>
</protein>
<gene>
    <name evidence="4" type="ORF">EDB92DRAFT_1999840</name>
</gene>
<dbReference type="Gene3D" id="3.20.20.80">
    <property type="entry name" value="Glycosidases"/>
    <property type="match status" value="1"/>
</dbReference>
<feature type="domain" description="Beta-glucuronidase C-terminal" evidence="3">
    <location>
        <begin position="464"/>
        <end position="573"/>
    </location>
</feature>
<dbReference type="EMBL" id="JAKELL010000316">
    <property type="protein sequence ID" value="KAH8977418.1"/>
    <property type="molecule type" value="Genomic_DNA"/>
</dbReference>
<keyword evidence="2" id="KW-0732">Signal</keyword>
<dbReference type="InterPro" id="IPR052974">
    <property type="entry name" value="GH79_Enzymes"/>
</dbReference>
<dbReference type="PANTHER" id="PTHR36183:SF2">
    <property type="entry name" value="BETA-GLUCURONIDASE C-TERMINAL DOMAIN-CONTAINING PROTEIN"/>
    <property type="match status" value="1"/>
</dbReference>
<evidence type="ECO:0000313" key="5">
    <source>
        <dbReference type="Proteomes" id="UP001201163"/>
    </source>
</evidence>
<keyword evidence="1" id="KW-0812">Transmembrane</keyword>
<sequence>MRLCFSLSLSFIWATLVNAQYSVYQPKNQVIFGGSALNYTGPAAATNYTGSAAYDPTVLTPPAVPNPPIPTQVPVQLTSSGGIPNLSIPQNGGFFGFSIEMSVSNQVCESSSYLQVPFLNLMANIVERVGWVQVRVGGNSQENAELVASLPNGTMLAKDTNNTSGPTSTPPLEFTTDLLYLMANISSLTNTHWFLGVPFFNTTPFSLGIVQNGQQILGDYLIGLQAGNEPDLYASHGHRPSTYSQFDYFGEVGTLIQQIASDALIPKKDNILIVPSVQVLWTPESVWNTGIVSSYSSSIISLAVERYPDDNCAALYPALGETVQNPQDIFINYLQHNASTNLVSSYVNSTAFAVQNGKSFIMFETNTASCSGFPGISNSFGAALWALDWALTMAYSNFTAALFHVGGQNAYYNPFTPPPTNQSTFHQWTVGPVYYSALVMAEVLGPHNTSQVVDLTTNVNTPIYAVYENGAPTKVALFNFVTDSTGASTYTATISIGGGTTGQGNATPSQVQVKYLLADSVSAKGNFTWAGQTLGNNFESDGRLVGDLNVTTVQCDTAANTCAVPVPAPGFALVFLTSDSLSAVSPSSTVTYPTTAQTRTLNTIFIDPSMLATSYGHSGMQDVRGATSPGSSSASALRATGALALFAAALGAVVVARRWL</sequence>